<keyword evidence="1" id="KW-0472">Membrane</keyword>
<dbReference type="RefSeq" id="WP_161553400.1">
    <property type="nucleotide sequence ID" value="NZ_AP022325.1"/>
</dbReference>
<keyword evidence="1" id="KW-1133">Transmembrane helix</keyword>
<feature type="transmembrane region" description="Helical" evidence="1">
    <location>
        <begin position="48"/>
        <end position="68"/>
    </location>
</feature>
<dbReference type="KEGG" id="mfel:JPM2_7190"/>
<protein>
    <recommendedName>
        <fullName evidence="4">DUF3137 domain-containing protein</fullName>
    </recommendedName>
</protein>
<reference evidence="2 3" key="1">
    <citation type="submission" date="2020-01" db="EMBL/GenBank/DDBJ databases">
        <title>Complete genome sequence of Mycoplasma felis strain Myco-2.</title>
        <authorList>
            <person name="Kinoshita Y."/>
            <person name="Niwa H."/>
            <person name="Uchida-Fujii E."/>
            <person name="Nukada T."/>
        </authorList>
    </citation>
    <scope>NUCLEOTIDE SEQUENCE [LARGE SCALE GENOMIC DNA]</scope>
    <source>
        <strain evidence="2 3">Myco-2</strain>
    </source>
</reference>
<evidence type="ECO:0000256" key="1">
    <source>
        <dbReference type="SAM" id="Phobius"/>
    </source>
</evidence>
<dbReference type="AlphaFoldDB" id="A0A809SKB1"/>
<evidence type="ECO:0000313" key="2">
    <source>
        <dbReference type="EMBL" id="BBU48026.1"/>
    </source>
</evidence>
<dbReference type="Proteomes" id="UP000464317">
    <property type="component" value="Chromosome"/>
</dbReference>
<keyword evidence="3" id="KW-1185">Reference proteome</keyword>
<dbReference type="EMBL" id="AP022325">
    <property type="protein sequence ID" value="BBU48026.1"/>
    <property type="molecule type" value="Genomic_DNA"/>
</dbReference>
<organism evidence="2 3">
    <name type="scientific">Mycoplasmopsis felis</name>
    <dbReference type="NCBI Taxonomy" id="33923"/>
    <lineage>
        <taxon>Bacteria</taxon>
        <taxon>Bacillati</taxon>
        <taxon>Mycoplasmatota</taxon>
        <taxon>Mycoplasmoidales</taxon>
        <taxon>Metamycoplasmataceae</taxon>
        <taxon>Mycoplasmopsis</taxon>
    </lineage>
</organism>
<sequence length="355" mass="41872">MKIVNDYKKFQEYKESADKSLFPWIKESVNKVLKEKTPILKKYKILKYSFLGISILWLFISLMIIIFSKNENSIIVSLIFILLFVLTIGISAVMFYIYNKKKYDVYGLIRSHIDRLSLYQHAFTELDKGIKYVGYVQQDKLEKTISSYKNCEILSAKELDAFKSSKIPYDAYFNRILDEHYLLINNYPAKLYVVEYEKETKNSKGEITRSYHYSGFIKLDTTYLKEKAFEFTLLDGKFSRKKSIETENDNFNKTFNLVSPDPIKARMMYTPLSMELSLKRYYDKEGTKLSGLKIHSSAALIRFTFNIDSNFMELSFPTFLSSEEKLSKHIYKDVLLDTYTLYYILSLIYIPTYLD</sequence>
<feature type="transmembrane region" description="Helical" evidence="1">
    <location>
        <begin position="334"/>
        <end position="354"/>
    </location>
</feature>
<gene>
    <name evidence="2" type="ORF">JPM2_7190</name>
</gene>
<evidence type="ECO:0000313" key="3">
    <source>
        <dbReference type="Proteomes" id="UP000464317"/>
    </source>
</evidence>
<proteinExistence type="predicted"/>
<feature type="transmembrane region" description="Helical" evidence="1">
    <location>
        <begin position="74"/>
        <end position="98"/>
    </location>
</feature>
<accession>A0A809SKB1</accession>
<keyword evidence="1" id="KW-0812">Transmembrane</keyword>
<name>A0A809SKB1_9BACT</name>
<evidence type="ECO:0008006" key="4">
    <source>
        <dbReference type="Google" id="ProtNLM"/>
    </source>
</evidence>